<name>A0A8J3IT05_9CHLR</name>
<sequence length="126" mass="14248">MSAKEERDRILQMVEAGQVSAIQASELLDVLEEDAEPPRDRSRERRDRTLRVRVTSLKARQQKVYAIAALPISVIQAGMRLGGQMIPQLNNSALHDLLQAIETESSGRLLDLQDLERGERLEIFVE</sequence>
<protein>
    <recommendedName>
        <fullName evidence="3">DUF2089 domain-containing protein</fullName>
    </recommendedName>
</protein>
<gene>
    <name evidence="1" type="ORF">KSF_048090</name>
</gene>
<organism evidence="1 2">
    <name type="scientific">Reticulibacter mediterranei</name>
    <dbReference type="NCBI Taxonomy" id="2778369"/>
    <lineage>
        <taxon>Bacteria</taxon>
        <taxon>Bacillati</taxon>
        <taxon>Chloroflexota</taxon>
        <taxon>Ktedonobacteria</taxon>
        <taxon>Ktedonobacterales</taxon>
        <taxon>Reticulibacteraceae</taxon>
        <taxon>Reticulibacter</taxon>
    </lineage>
</organism>
<dbReference type="Proteomes" id="UP000597444">
    <property type="component" value="Unassembled WGS sequence"/>
</dbReference>
<comment type="caution">
    <text evidence="1">The sequence shown here is derived from an EMBL/GenBank/DDBJ whole genome shotgun (WGS) entry which is preliminary data.</text>
</comment>
<keyword evidence="2" id="KW-1185">Reference proteome</keyword>
<accession>A0A8J3IT05</accession>
<proteinExistence type="predicted"/>
<dbReference type="AlphaFoldDB" id="A0A8J3IT05"/>
<dbReference type="EMBL" id="BNJK01000001">
    <property type="protein sequence ID" value="GHO94761.1"/>
    <property type="molecule type" value="Genomic_DNA"/>
</dbReference>
<evidence type="ECO:0000313" key="1">
    <source>
        <dbReference type="EMBL" id="GHO94761.1"/>
    </source>
</evidence>
<evidence type="ECO:0008006" key="3">
    <source>
        <dbReference type="Google" id="ProtNLM"/>
    </source>
</evidence>
<dbReference type="RefSeq" id="WP_220205476.1">
    <property type="nucleotide sequence ID" value="NZ_BNJK01000001.1"/>
</dbReference>
<evidence type="ECO:0000313" key="2">
    <source>
        <dbReference type="Proteomes" id="UP000597444"/>
    </source>
</evidence>
<reference evidence="1" key="1">
    <citation type="submission" date="2020-10" db="EMBL/GenBank/DDBJ databases">
        <title>Taxonomic study of unclassified bacteria belonging to the class Ktedonobacteria.</title>
        <authorList>
            <person name="Yabe S."/>
            <person name="Wang C.M."/>
            <person name="Zheng Y."/>
            <person name="Sakai Y."/>
            <person name="Cavaletti L."/>
            <person name="Monciardini P."/>
            <person name="Donadio S."/>
        </authorList>
    </citation>
    <scope>NUCLEOTIDE SEQUENCE</scope>
    <source>
        <strain evidence="1">ID150040</strain>
    </source>
</reference>